<dbReference type="InterPro" id="IPR042171">
    <property type="entry name" value="Acyl-CoA_hotdog"/>
</dbReference>
<evidence type="ECO:0000259" key="4">
    <source>
        <dbReference type="Pfam" id="PF20789"/>
    </source>
</evidence>
<dbReference type="Pfam" id="PF20789">
    <property type="entry name" value="4HBT_3C"/>
    <property type="match status" value="1"/>
</dbReference>
<evidence type="ECO:0000259" key="3">
    <source>
        <dbReference type="Pfam" id="PF13622"/>
    </source>
</evidence>
<dbReference type="AlphaFoldDB" id="A0AAN5DHI9"/>
<dbReference type="GO" id="GO:0009062">
    <property type="term" value="P:fatty acid catabolic process"/>
    <property type="evidence" value="ECO:0007669"/>
    <property type="project" value="TreeGrafter"/>
</dbReference>
<evidence type="ECO:0000313" key="5">
    <source>
        <dbReference type="EMBL" id="GMR61974.1"/>
    </source>
</evidence>
<dbReference type="GO" id="GO:0006637">
    <property type="term" value="P:acyl-CoA metabolic process"/>
    <property type="evidence" value="ECO:0007669"/>
    <property type="project" value="InterPro"/>
</dbReference>
<dbReference type="Proteomes" id="UP001328107">
    <property type="component" value="Unassembled WGS sequence"/>
</dbReference>
<comment type="caution">
    <text evidence="5">The sequence shown here is derived from an EMBL/GenBank/DDBJ whole genome shotgun (WGS) entry which is preliminary data.</text>
</comment>
<name>A0AAN5DHI9_9BILA</name>
<evidence type="ECO:0000256" key="1">
    <source>
        <dbReference type="ARBA" id="ARBA00006538"/>
    </source>
</evidence>
<keyword evidence="6" id="KW-1185">Reference proteome</keyword>
<gene>
    <name evidence="5" type="ORF">PMAYCL1PPCAC_32169</name>
</gene>
<dbReference type="Pfam" id="PF13622">
    <property type="entry name" value="4HBT_3"/>
    <property type="match status" value="1"/>
</dbReference>
<proteinExistence type="inferred from homology"/>
<keyword evidence="2" id="KW-0378">Hydrolase</keyword>
<dbReference type="PANTHER" id="PTHR11066:SF34">
    <property type="entry name" value="ACYL-COENZYME A THIOESTERASE 8"/>
    <property type="match status" value="1"/>
</dbReference>
<dbReference type="EMBL" id="BTRK01000006">
    <property type="protein sequence ID" value="GMR61974.1"/>
    <property type="molecule type" value="Genomic_DNA"/>
</dbReference>
<dbReference type="CDD" id="cd03445">
    <property type="entry name" value="Thioesterase_II_repeat2"/>
    <property type="match status" value="1"/>
</dbReference>
<sequence>MNKFALLRSIKGRFTAKQFVSAHLFRNERTLSTLHPYTALAPSLTVLKTQIMRRSSQHYEFVENDPINDNFEFTEIEKDVLRNSTLQTPGAHGTHHTYGGIICAHALAAADKTVPSELNCHSFQCNFIIRVDQSISVQYHVTRVFDGRSFVTRSVECKQEGVVKFVALVAYHKLEPHSIEHQSTIPSVPNPADCEDFDVPWAFTQAFTPAKHRIDYEDVDFTDINRPRIFQAHEMRCIDPRRYHTTRDTTAKHYFWTRYKFPIEDTRRMHVLTLLYISDTSNNLLVVNSHLHDGFHIAMQGTLSHAMYFHGRPFNANEWMLIEMESTNAAHGRGLARGQIWNERGDLIASYSQEVVMRAKKDEEAKM</sequence>
<feature type="domain" description="Acyl-CoA thioesterase-like C-terminal" evidence="4">
    <location>
        <begin position="227"/>
        <end position="357"/>
    </location>
</feature>
<dbReference type="GO" id="GO:0047617">
    <property type="term" value="F:fatty acyl-CoA hydrolase activity"/>
    <property type="evidence" value="ECO:0007669"/>
    <property type="project" value="InterPro"/>
</dbReference>
<evidence type="ECO:0000313" key="6">
    <source>
        <dbReference type="Proteomes" id="UP001328107"/>
    </source>
</evidence>
<dbReference type="InterPro" id="IPR003703">
    <property type="entry name" value="Acyl_CoA_thio"/>
</dbReference>
<dbReference type="PANTHER" id="PTHR11066">
    <property type="entry name" value="ACYL-COA THIOESTERASE"/>
    <property type="match status" value="1"/>
</dbReference>
<dbReference type="Gene3D" id="2.40.160.210">
    <property type="entry name" value="Acyl-CoA thioesterase, double hotdog domain"/>
    <property type="match status" value="1"/>
</dbReference>
<dbReference type="InterPro" id="IPR049449">
    <property type="entry name" value="TesB_ACOT8-like_N"/>
</dbReference>
<dbReference type="GO" id="GO:0005782">
    <property type="term" value="C:peroxisomal matrix"/>
    <property type="evidence" value="ECO:0007669"/>
    <property type="project" value="UniProtKB-SubCell"/>
</dbReference>
<comment type="similarity">
    <text evidence="1">Belongs to the C/M/P thioester hydrolase family.</text>
</comment>
<dbReference type="InterPro" id="IPR029069">
    <property type="entry name" value="HotDog_dom_sf"/>
</dbReference>
<evidence type="ECO:0000256" key="2">
    <source>
        <dbReference type="ARBA" id="ARBA00022801"/>
    </source>
</evidence>
<reference evidence="6" key="1">
    <citation type="submission" date="2022-10" db="EMBL/GenBank/DDBJ databases">
        <title>Genome assembly of Pristionchus species.</title>
        <authorList>
            <person name="Yoshida K."/>
            <person name="Sommer R.J."/>
        </authorList>
    </citation>
    <scope>NUCLEOTIDE SEQUENCE [LARGE SCALE GENOMIC DNA]</scope>
    <source>
        <strain evidence="6">RS5460</strain>
    </source>
</reference>
<dbReference type="CDD" id="cd03444">
    <property type="entry name" value="Thioesterase_II_repeat1"/>
    <property type="match status" value="1"/>
</dbReference>
<dbReference type="SUPFAM" id="SSF54637">
    <property type="entry name" value="Thioesterase/thiol ester dehydrase-isomerase"/>
    <property type="match status" value="2"/>
</dbReference>
<organism evidence="5 6">
    <name type="scientific">Pristionchus mayeri</name>
    <dbReference type="NCBI Taxonomy" id="1317129"/>
    <lineage>
        <taxon>Eukaryota</taxon>
        <taxon>Metazoa</taxon>
        <taxon>Ecdysozoa</taxon>
        <taxon>Nematoda</taxon>
        <taxon>Chromadorea</taxon>
        <taxon>Rhabditida</taxon>
        <taxon>Rhabditina</taxon>
        <taxon>Diplogasteromorpha</taxon>
        <taxon>Diplogasteroidea</taxon>
        <taxon>Neodiplogasteridae</taxon>
        <taxon>Pristionchus</taxon>
    </lineage>
</organism>
<accession>A0AAN5DHI9</accession>
<feature type="domain" description="Acyl-CoA thioesterase-like N-terminal HotDog" evidence="3">
    <location>
        <begin position="92"/>
        <end position="170"/>
    </location>
</feature>
<protein>
    <submittedName>
        <fullName evidence="5">Uncharacterized protein</fullName>
    </submittedName>
</protein>
<dbReference type="InterPro" id="IPR049450">
    <property type="entry name" value="ACOT8-like_C"/>
</dbReference>